<proteinExistence type="predicted"/>
<comment type="caution">
    <text evidence="2">The sequence shown here is derived from an EMBL/GenBank/DDBJ whole genome shotgun (WGS) entry which is preliminary data.</text>
</comment>
<evidence type="ECO:0000313" key="3">
    <source>
        <dbReference type="Proteomes" id="UP001258017"/>
    </source>
</evidence>
<accession>A0AAD9RE76</accession>
<dbReference type="Proteomes" id="UP001258017">
    <property type="component" value="Unassembled WGS sequence"/>
</dbReference>
<name>A0AAD9RE76_9HYME</name>
<dbReference type="EMBL" id="JAIFRP010000547">
    <property type="protein sequence ID" value="KAK2578129.1"/>
    <property type="molecule type" value="Genomic_DNA"/>
</dbReference>
<organism evidence="2 3">
    <name type="scientific">Odynerus spinipes</name>
    <dbReference type="NCBI Taxonomy" id="1348599"/>
    <lineage>
        <taxon>Eukaryota</taxon>
        <taxon>Metazoa</taxon>
        <taxon>Ecdysozoa</taxon>
        <taxon>Arthropoda</taxon>
        <taxon>Hexapoda</taxon>
        <taxon>Insecta</taxon>
        <taxon>Pterygota</taxon>
        <taxon>Neoptera</taxon>
        <taxon>Endopterygota</taxon>
        <taxon>Hymenoptera</taxon>
        <taxon>Apocrita</taxon>
        <taxon>Aculeata</taxon>
        <taxon>Vespoidea</taxon>
        <taxon>Vespidae</taxon>
        <taxon>Eumeninae</taxon>
        <taxon>Odynerus</taxon>
    </lineage>
</organism>
<evidence type="ECO:0000256" key="1">
    <source>
        <dbReference type="SAM" id="MobiDB-lite"/>
    </source>
</evidence>
<reference evidence="2" key="2">
    <citation type="journal article" date="2023" name="Commun. Biol.">
        <title>Intrasexual cuticular hydrocarbon dimorphism in a wasp sheds light on hydrocarbon biosynthesis genes in Hymenoptera.</title>
        <authorList>
            <person name="Moris V.C."/>
            <person name="Podsiadlowski L."/>
            <person name="Martin S."/>
            <person name="Oeyen J.P."/>
            <person name="Donath A."/>
            <person name="Petersen M."/>
            <person name="Wilbrandt J."/>
            <person name="Misof B."/>
            <person name="Liedtke D."/>
            <person name="Thamm M."/>
            <person name="Scheiner R."/>
            <person name="Schmitt T."/>
            <person name="Niehuis O."/>
        </authorList>
    </citation>
    <scope>NUCLEOTIDE SEQUENCE</scope>
    <source>
        <strain evidence="2">GBR_01_08_01A</strain>
    </source>
</reference>
<gene>
    <name evidence="2" type="ORF">KPH14_012592</name>
</gene>
<evidence type="ECO:0000313" key="2">
    <source>
        <dbReference type="EMBL" id="KAK2578129.1"/>
    </source>
</evidence>
<sequence>MGRGSAGQVDSEAYPSSGHLGKSAARGGELLSHPNAVGARVLPVLPVQHGVWRAPLEEKFGSLTPDNIIGVMLLNEEAWAKVISYVEVVLRHKKRAMNARSAINDA</sequence>
<reference evidence="2" key="1">
    <citation type="submission" date="2021-08" db="EMBL/GenBank/DDBJ databases">
        <authorList>
            <person name="Misof B."/>
            <person name="Oliver O."/>
            <person name="Podsiadlowski L."/>
            <person name="Donath A."/>
            <person name="Peters R."/>
            <person name="Mayer C."/>
            <person name="Rust J."/>
            <person name="Gunkel S."/>
            <person name="Lesny P."/>
            <person name="Martin S."/>
            <person name="Oeyen J.P."/>
            <person name="Petersen M."/>
            <person name="Panagiotis P."/>
            <person name="Wilbrandt J."/>
            <person name="Tanja T."/>
        </authorList>
    </citation>
    <scope>NUCLEOTIDE SEQUENCE</scope>
    <source>
        <strain evidence="2">GBR_01_08_01A</strain>
        <tissue evidence="2">Thorax + abdomen</tissue>
    </source>
</reference>
<protein>
    <submittedName>
        <fullName evidence="2">Uncharacterized protein</fullName>
    </submittedName>
</protein>
<keyword evidence="3" id="KW-1185">Reference proteome</keyword>
<feature type="region of interest" description="Disordered" evidence="1">
    <location>
        <begin position="1"/>
        <end position="27"/>
    </location>
</feature>
<dbReference type="AlphaFoldDB" id="A0AAD9RE76"/>